<keyword evidence="1" id="KW-0812">Transmembrane</keyword>
<proteinExistence type="predicted"/>
<keyword evidence="1" id="KW-0472">Membrane</keyword>
<feature type="transmembrane region" description="Helical" evidence="1">
    <location>
        <begin position="49"/>
        <end position="71"/>
    </location>
</feature>
<organism evidence="2 3">
    <name type="scientific">Chaetomium fimeti</name>
    <dbReference type="NCBI Taxonomy" id="1854472"/>
    <lineage>
        <taxon>Eukaryota</taxon>
        <taxon>Fungi</taxon>
        <taxon>Dikarya</taxon>
        <taxon>Ascomycota</taxon>
        <taxon>Pezizomycotina</taxon>
        <taxon>Sordariomycetes</taxon>
        <taxon>Sordariomycetidae</taxon>
        <taxon>Sordariales</taxon>
        <taxon>Chaetomiaceae</taxon>
        <taxon>Chaetomium</taxon>
    </lineage>
</organism>
<dbReference type="GeneID" id="87845826"/>
<sequence length="158" mass="17332">MAEAEAEVEAEVEDGMENGLDGCRAGVVNGEMDIGVKVGVGLLLLWEMMGFRVGMGIGLVCVVGVVVDVLCGCGARGRVDLTVVCLRLVAGGVLEIGRSRLLSLGRERSRRRLEWCTGRKRQEQEHRRGVRIEQVMEWTLAKGDDGIRNNRPGERAWI</sequence>
<comment type="caution">
    <text evidence="2">The sequence shown here is derived from an EMBL/GenBank/DDBJ whole genome shotgun (WGS) entry which is preliminary data.</text>
</comment>
<keyword evidence="3" id="KW-1185">Reference proteome</keyword>
<dbReference type="EMBL" id="JAUEPN010000002">
    <property type="protein sequence ID" value="KAK3298894.1"/>
    <property type="molecule type" value="Genomic_DNA"/>
</dbReference>
<evidence type="ECO:0000313" key="2">
    <source>
        <dbReference type="EMBL" id="KAK3298894.1"/>
    </source>
</evidence>
<protein>
    <submittedName>
        <fullName evidence="2">Uncharacterized protein</fullName>
    </submittedName>
</protein>
<dbReference type="Proteomes" id="UP001278766">
    <property type="component" value="Unassembled WGS sequence"/>
</dbReference>
<gene>
    <name evidence="2" type="ORF">B0H64DRAFT_85287</name>
</gene>
<dbReference type="RefSeq" id="XP_062662408.1">
    <property type="nucleotide sequence ID" value="XM_062808878.1"/>
</dbReference>
<keyword evidence="1" id="KW-1133">Transmembrane helix</keyword>
<dbReference type="AlphaFoldDB" id="A0AAE0LW55"/>
<accession>A0AAE0LW55</accession>
<evidence type="ECO:0000256" key="1">
    <source>
        <dbReference type="SAM" id="Phobius"/>
    </source>
</evidence>
<reference evidence="2" key="1">
    <citation type="journal article" date="2023" name="Mol. Phylogenet. Evol.">
        <title>Genome-scale phylogeny and comparative genomics of the fungal order Sordariales.</title>
        <authorList>
            <person name="Hensen N."/>
            <person name="Bonometti L."/>
            <person name="Westerberg I."/>
            <person name="Brannstrom I.O."/>
            <person name="Guillou S."/>
            <person name="Cros-Aarteil S."/>
            <person name="Calhoun S."/>
            <person name="Haridas S."/>
            <person name="Kuo A."/>
            <person name="Mondo S."/>
            <person name="Pangilinan J."/>
            <person name="Riley R."/>
            <person name="LaButti K."/>
            <person name="Andreopoulos B."/>
            <person name="Lipzen A."/>
            <person name="Chen C."/>
            <person name="Yan M."/>
            <person name="Daum C."/>
            <person name="Ng V."/>
            <person name="Clum A."/>
            <person name="Steindorff A."/>
            <person name="Ohm R.A."/>
            <person name="Martin F."/>
            <person name="Silar P."/>
            <person name="Natvig D.O."/>
            <person name="Lalanne C."/>
            <person name="Gautier V."/>
            <person name="Ament-Velasquez S.L."/>
            <person name="Kruys A."/>
            <person name="Hutchinson M.I."/>
            <person name="Powell A.J."/>
            <person name="Barry K."/>
            <person name="Miller A.N."/>
            <person name="Grigoriev I.V."/>
            <person name="Debuchy R."/>
            <person name="Gladieux P."/>
            <person name="Hiltunen Thoren M."/>
            <person name="Johannesson H."/>
        </authorList>
    </citation>
    <scope>NUCLEOTIDE SEQUENCE</scope>
    <source>
        <strain evidence="2">CBS 168.71</strain>
    </source>
</reference>
<name>A0AAE0LW55_9PEZI</name>
<evidence type="ECO:0000313" key="3">
    <source>
        <dbReference type="Proteomes" id="UP001278766"/>
    </source>
</evidence>
<reference evidence="2" key="2">
    <citation type="submission" date="2023-06" db="EMBL/GenBank/DDBJ databases">
        <authorList>
            <consortium name="Lawrence Berkeley National Laboratory"/>
            <person name="Haridas S."/>
            <person name="Hensen N."/>
            <person name="Bonometti L."/>
            <person name="Westerberg I."/>
            <person name="Brannstrom I.O."/>
            <person name="Guillou S."/>
            <person name="Cros-Aarteil S."/>
            <person name="Calhoun S."/>
            <person name="Kuo A."/>
            <person name="Mondo S."/>
            <person name="Pangilinan J."/>
            <person name="Riley R."/>
            <person name="Labutti K."/>
            <person name="Andreopoulos B."/>
            <person name="Lipzen A."/>
            <person name="Chen C."/>
            <person name="Yanf M."/>
            <person name="Daum C."/>
            <person name="Ng V."/>
            <person name="Clum A."/>
            <person name="Steindorff A."/>
            <person name="Ohm R."/>
            <person name="Martin F."/>
            <person name="Silar P."/>
            <person name="Natvig D."/>
            <person name="Lalanne C."/>
            <person name="Gautier V."/>
            <person name="Ament-Velasquez S.L."/>
            <person name="Kruys A."/>
            <person name="Hutchinson M.I."/>
            <person name="Powell A.J."/>
            <person name="Barry K."/>
            <person name="Miller A.N."/>
            <person name="Grigoriev I.V."/>
            <person name="Debuchy R."/>
            <person name="Gladieux P."/>
            <person name="Thoren M.H."/>
            <person name="Johannesson H."/>
        </authorList>
    </citation>
    <scope>NUCLEOTIDE SEQUENCE</scope>
    <source>
        <strain evidence="2">CBS 168.71</strain>
    </source>
</reference>